<dbReference type="RefSeq" id="WP_377342532.1">
    <property type="nucleotide sequence ID" value="NZ_JBHLUE010000020.1"/>
</dbReference>
<reference evidence="2 3" key="1">
    <citation type="submission" date="2024-09" db="EMBL/GenBank/DDBJ databases">
        <authorList>
            <person name="Sun Q."/>
            <person name="Mori K."/>
        </authorList>
    </citation>
    <scope>NUCLEOTIDE SEQUENCE [LARGE SCALE GENOMIC DNA]</scope>
    <source>
        <strain evidence="2 3">TBRC 2205</strain>
    </source>
</reference>
<gene>
    <name evidence="2" type="ORF">ACFFHU_24275</name>
</gene>
<comment type="caution">
    <text evidence="2">The sequence shown here is derived from an EMBL/GenBank/DDBJ whole genome shotgun (WGS) entry which is preliminary data.</text>
</comment>
<evidence type="ECO:0000256" key="1">
    <source>
        <dbReference type="SAM" id="Phobius"/>
    </source>
</evidence>
<keyword evidence="1" id="KW-1133">Transmembrane helix</keyword>
<dbReference type="EMBL" id="JBHLUE010000020">
    <property type="protein sequence ID" value="MFC0567243.1"/>
    <property type="molecule type" value="Genomic_DNA"/>
</dbReference>
<proteinExistence type="predicted"/>
<evidence type="ECO:0000313" key="2">
    <source>
        <dbReference type="EMBL" id="MFC0567243.1"/>
    </source>
</evidence>
<evidence type="ECO:0000313" key="3">
    <source>
        <dbReference type="Proteomes" id="UP001589894"/>
    </source>
</evidence>
<accession>A0ABV6P4N5</accession>
<name>A0ABV6P4N5_9ACTN</name>
<dbReference type="Proteomes" id="UP001589894">
    <property type="component" value="Unassembled WGS sequence"/>
</dbReference>
<organism evidence="2 3">
    <name type="scientific">Plantactinospora siamensis</name>
    <dbReference type="NCBI Taxonomy" id="555372"/>
    <lineage>
        <taxon>Bacteria</taxon>
        <taxon>Bacillati</taxon>
        <taxon>Actinomycetota</taxon>
        <taxon>Actinomycetes</taxon>
        <taxon>Micromonosporales</taxon>
        <taxon>Micromonosporaceae</taxon>
        <taxon>Plantactinospora</taxon>
    </lineage>
</organism>
<feature type="transmembrane region" description="Helical" evidence="1">
    <location>
        <begin position="65"/>
        <end position="84"/>
    </location>
</feature>
<protein>
    <submittedName>
        <fullName evidence="2">Uncharacterized protein</fullName>
    </submittedName>
</protein>
<sequence length="85" mass="8223">MHIAWGDLGLVAVVGLVLGAGLVALFAVGVRAIAPAAPAGAAGMDADGDGRTEETVAPSAAARGLAGLCFLICAVAIGYGIYTLL</sequence>
<keyword evidence="1" id="KW-0812">Transmembrane</keyword>
<keyword evidence="1" id="KW-0472">Membrane</keyword>
<keyword evidence="3" id="KW-1185">Reference proteome</keyword>